<keyword evidence="3" id="KW-1185">Reference proteome</keyword>
<feature type="region of interest" description="Disordered" evidence="1">
    <location>
        <begin position="48"/>
        <end position="81"/>
    </location>
</feature>
<sequence>MTEVTQHHGQTNRAGSSESSEDGQGQEVGKKKPWRKYYEANKELLRAKARERAARAKQRRLESETPEETQERLSRHREAAARYREANRIKIRIKAWERYWYQREWEDTRGLKTDPVLRPALF</sequence>
<feature type="compositionally biased region" description="Low complexity" evidence="1">
    <location>
        <begin position="15"/>
        <end position="27"/>
    </location>
</feature>
<proteinExistence type="predicted"/>
<name>A0A409Y018_9AGAR</name>
<evidence type="ECO:0000313" key="3">
    <source>
        <dbReference type="Proteomes" id="UP000284706"/>
    </source>
</evidence>
<accession>A0A409Y018</accession>
<gene>
    <name evidence="2" type="ORF">CVT26_005639</name>
</gene>
<dbReference type="AlphaFoldDB" id="A0A409Y018"/>
<evidence type="ECO:0000256" key="1">
    <source>
        <dbReference type="SAM" id="MobiDB-lite"/>
    </source>
</evidence>
<dbReference type="InParanoid" id="A0A409Y018"/>
<evidence type="ECO:0000313" key="2">
    <source>
        <dbReference type="EMBL" id="PPQ96303.1"/>
    </source>
</evidence>
<organism evidence="2 3">
    <name type="scientific">Gymnopilus dilepis</name>
    <dbReference type="NCBI Taxonomy" id="231916"/>
    <lineage>
        <taxon>Eukaryota</taxon>
        <taxon>Fungi</taxon>
        <taxon>Dikarya</taxon>
        <taxon>Basidiomycota</taxon>
        <taxon>Agaricomycotina</taxon>
        <taxon>Agaricomycetes</taxon>
        <taxon>Agaricomycetidae</taxon>
        <taxon>Agaricales</taxon>
        <taxon>Agaricineae</taxon>
        <taxon>Hymenogastraceae</taxon>
        <taxon>Gymnopilus</taxon>
    </lineage>
</organism>
<feature type="region of interest" description="Disordered" evidence="1">
    <location>
        <begin position="1"/>
        <end position="35"/>
    </location>
</feature>
<dbReference type="EMBL" id="NHYE01001382">
    <property type="protein sequence ID" value="PPQ96303.1"/>
    <property type="molecule type" value="Genomic_DNA"/>
</dbReference>
<dbReference type="Proteomes" id="UP000284706">
    <property type="component" value="Unassembled WGS sequence"/>
</dbReference>
<protein>
    <submittedName>
        <fullName evidence="2">Uncharacterized protein</fullName>
    </submittedName>
</protein>
<reference evidence="2 3" key="1">
    <citation type="journal article" date="2018" name="Evol. Lett.">
        <title>Horizontal gene cluster transfer increased hallucinogenic mushroom diversity.</title>
        <authorList>
            <person name="Reynolds H.T."/>
            <person name="Vijayakumar V."/>
            <person name="Gluck-Thaler E."/>
            <person name="Korotkin H.B."/>
            <person name="Matheny P.B."/>
            <person name="Slot J.C."/>
        </authorList>
    </citation>
    <scope>NUCLEOTIDE SEQUENCE [LARGE SCALE GENOMIC DNA]</scope>
    <source>
        <strain evidence="2 3">SRW20</strain>
    </source>
</reference>
<comment type="caution">
    <text evidence="2">The sequence shown here is derived from an EMBL/GenBank/DDBJ whole genome shotgun (WGS) entry which is preliminary data.</text>
</comment>